<dbReference type="InterPro" id="IPR001680">
    <property type="entry name" value="WD40_rpt"/>
</dbReference>
<dbReference type="SMART" id="SM00320">
    <property type="entry name" value="WD40"/>
    <property type="match status" value="3"/>
</dbReference>
<dbReference type="InParanoid" id="A0A1S4GVE0"/>
<keyword evidence="10" id="KW-1185">Reference proteome</keyword>
<feature type="compositionally biased region" description="Low complexity" evidence="8">
    <location>
        <begin position="584"/>
        <end position="598"/>
    </location>
</feature>
<dbReference type="Pfam" id="PF16300">
    <property type="entry name" value="WD40_4"/>
    <property type="match status" value="1"/>
</dbReference>
<dbReference type="Pfam" id="PF08953">
    <property type="entry name" value="DUF1899"/>
    <property type="match status" value="1"/>
</dbReference>
<dbReference type="AlphaFoldDB" id="A0A1S4GVE0"/>
<evidence type="ECO:0000256" key="2">
    <source>
        <dbReference type="ARBA" id="ARBA00022574"/>
    </source>
</evidence>
<dbReference type="InterPro" id="IPR015505">
    <property type="entry name" value="Coronin"/>
</dbReference>
<dbReference type="SMART" id="SM01166">
    <property type="entry name" value="DUF1899"/>
    <property type="match status" value="1"/>
</dbReference>
<reference evidence="9 10" key="2">
    <citation type="journal article" date="2004" name="Trends Parasitol.">
        <title>The Anopheles gambiae genome: an update.</title>
        <authorList>
            <person name="Mongin E."/>
            <person name="Louis C."/>
            <person name="Holt R.A."/>
            <person name="Birney E."/>
            <person name="Collins F.H."/>
        </authorList>
    </citation>
    <scope>NUCLEOTIDE SEQUENCE [LARGE SCALE GENOMIC DNA]</scope>
    <source>
        <strain evidence="9 10">PEST</strain>
    </source>
</reference>
<evidence type="ECO:0000256" key="3">
    <source>
        <dbReference type="ARBA" id="ARBA00022737"/>
    </source>
</evidence>
<dbReference type="InterPro" id="IPR019775">
    <property type="entry name" value="WD40_repeat_CS"/>
</dbReference>
<name>A0A1S4GVE0_ANOGA</name>
<feature type="coiled-coil region" evidence="7">
    <location>
        <begin position="760"/>
        <end position="787"/>
    </location>
</feature>
<dbReference type="PROSITE" id="PS50082">
    <property type="entry name" value="WD_REPEATS_2"/>
    <property type="match status" value="2"/>
</dbReference>
<keyword evidence="4 7" id="KW-0175">Coiled coil</keyword>
<dbReference type="PROSITE" id="PS00678">
    <property type="entry name" value="WD_REPEATS_1"/>
    <property type="match status" value="1"/>
</dbReference>
<dbReference type="InterPro" id="IPR015943">
    <property type="entry name" value="WD40/YVTN_repeat-like_dom_sf"/>
</dbReference>
<feature type="region of interest" description="Disordered" evidence="8">
    <location>
        <begin position="583"/>
        <end position="673"/>
    </location>
</feature>
<evidence type="ECO:0000256" key="8">
    <source>
        <dbReference type="SAM" id="MobiDB-lite"/>
    </source>
</evidence>
<feature type="compositionally biased region" description="Basic and acidic residues" evidence="8">
    <location>
        <begin position="650"/>
        <end position="666"/>
    </location>
</feature>
<feature type="region of interest" description="Disordered" evidence="8">
    <location>
        <begin position="57"/>
        <end position="81"/>
    </location>
</feature>
<dbReference type="VEuPathDB" id="VectorBase:AGAMI1_011919"/>
<dbReference type="Gene3D" id="2.130.10.10">
    <property type="entry name" value="YVTN repeat-like/Quinoprotein amine dehydrogenase"/>
    <property type="match status" value="1"/>
</dbReference>
<sequence length="792" mass="87107">MLELQHPDAGGDVQLGTRSVIPSAATTRSALEAIKKKFELAAAADVSEKLLAEKGKEQKLAAGGVPSTPDGTETTPAKPPSALGLIDSRGCAKPTKKFGGTRSEFVGKLRALCEAGGVTGLAGSGGGGGGGGGAGGGVEEKRISKSTDDIADSDERDMTNTQLWFRGVRPSKFRHVYGLPTRKECCYTDINVVRSGNDGNFCAVNPTFLAIVADTTFVVIPIATTGRIDFQCCKVIGHAGQILDLKWNPFDDHTIASASDDCTIKIWNIPEGGLVNNLTNYVTELVGHKRKVLHIEWHPTASNVLLSAGFDHTVCVWDTGNTERPLLNVIDCHVDMIYSLAINRDGSMIATTSKDKKLRVIEPRSGIVVSEGICHLGTKCSKAVFLDNGRILTTGFSRHSDRQYAVWDQHDLRKPLTQEVIDSSSGIVTPYYDCDTRMVYLAGKGDGNIRYYEVVDEPPYVHYLNQFLSGQPQKALGFMPKRGLNVHQCEVFRFYKLHAAGNICEPISMIVPRKSTLFQSDLYPDTLANLPAIGAKEWFQGRNVSPILMSMKTGESIMEVSNGKSNRNSIESKIQRTHSIHLANGNQTNGGTNTNGHTVSISNGTDKNHQQQQQQQQQQQNGGNYGSNLTNGNINNNNHSISVKQQHNSLNKENEQLDNRKSDNNTKKFAFLSQPTIPDYRPQTIIEKSQKTSTNQSTKFHQLQAIFGQQTTNHKDIANLQNNLLSNSRNSSRNSSLENINLLNSENELRKAFNKQADEIKSLRKTLNVSEKRVRELEAEVKRLQQQLKQHQ</sequence>
<evidence type="ECO:0000256" key="7">
    <source>
        <dbReference type="SAM" id="Coils"/>
    </source>
</evidence>
<accession>A0A1S4GVE0</accession>
<evidence type="ECO:0000256" key="5">
    <source>
        <dbReference type="ARBA" id="ARBA00023203"/>
    </source>
</evidence>
<evidence type="ECO:0000313" key="9">
    <source>
        <dbReference type="EnsemblMetazoa" id="AGAP007525-PA"/>
    </source>
</evidence>
<reference evidence="9 10" key="1">
    <citation type="journal article" date="2002" name="Science">
        <title>The genome sequence of the malaria mosquito Anopheles gambiae.</title>
        <authorList>
            <person name="Holt R.A."/>
            <person name="Subramanian G.M."/>
            <person name="Halpern A."/>
            <person name="Sutton G.G."/>
            <person name="Charlab R."/>
            <person name="Nusskern D.R."/>
            <person name="Wincker P."/>
            <person name="Clark A.G."/>
            <person name="Ribeiro J.M."/>
            <person name="Wides R."/>
            <person name="Salzberg S.L."/>
            <person name="Loftus B."/>
            <person name="Yandell M."/>
            <person name="Majoros W.H."/>
            <person name="Rusch D.B."/>
            <person name="Lai Z."/>
            <person name="Kraft C.L."/>
            <person name="Abril J.F."/>
            <person name="Anthouard V."/>
            <person name="Arensburger P."/>
            <person name="Atkinson P.W."/>
            <person name="Baden H."/>
            <person name="de Berardinis V."/>
            <person name="Baldwin D."/>
            <person name="Benes V."/>
            <person name="Biedler J."/>
            <person name="Blass C."/>
            <person name="Bolanos R."/>
            <person name="Boscus D."/>
            <person name="Barnstead M."/>
            <person name="Cai S."/>
            <person name="Center A."/>
            <person name="Chaturverdi K."/>
            <person name="Christophides G.K."/>
            <person name="Chrystal M.A."/>
            <person name="Clamp M."/>
            <person name="Cravchik A."/>
            <person name="Curwen V."/>
            <person name="Dana A."/>
            <person name="Delcher A."/>
            <person name="Dew I."/>
            <person name="Evans C.A."/>
            <person name="Flanigan M."/>
            <person name="Grundschober-Freimoser A."/>
            <person name="Friedli L."/>
            <person name="Gu Z."/>
            <person name="Guan P."/>
            <person name="Guigo R."/>
            <person name="Hillenmeyer M.E."/>
            <person name="Hladun S.L."/>
            <person name="Hogan J.R."/>
            <person name="Hong Y.S."/>
            <person name="Hoover J."/>
            <person name="Jaillon O."/>
            <person name="Ke Z."/>
            <person name="Kodira C."/>
            <person name="Kokoza E."/>
            <person name="Koutsos A."/>
            <person name="Letunic I."/>
            <person name="Levitsky A."/>
            <person name="Liang Y."/>
            <person name="Lin J.J."/>
            <person name="Lobo N.F."/>
            <person name="Lopez J.R."/>
            <person name="Malek J.A."/>
            <person name="McIntosh T.C."/>
            <person name="Meister S."/>
            <person name="Miller J."/>
            <person name="Mobarry C."/>
            <person name="Mongin E."/>
            <person name="Murphy S.D."/>
            <person name="O'Brochta D.A."/>
            <person name="Pfannkoch C."/>
            <person name="Qi R."/>
            <person name="Regier M.A."/>
            <person name="Remington K."/>
            <person name="Shao H."/>
            <person name="Sharakhova M.V."/>
            <person name="Sitter C.D."/>
            <person name="Shetty J."/>
            <person name="Smith T.J."/>
            <person name="Strong R."/>
            <person name="Sun J."/>
            <person name="Thomasova D."/>
            <person name="Ton L.Q."/>
            <person name="Topalis P."/>
            <person name="Tu Z."/>
            <person name="Unger M.F."/>
            <person name="Walenz B."/>
            <person name="Wang A."/>
            <person name="Wang J."/>
            <person name="Wang M."/>
            <person name="Wang X."/>
            <person name="Woodford K.J."/>
            <person name="Wortman J.R."/>
            <person name="Wu M."/>
            <person name="Yao A."/>
            <person name="Zdobnov E.M."/>
            <person name="Zhang H."/>
            <person name="Zhao Q."/>
            <person name="Zhao S."/>
            <person name="Zhu S.C."/>
            <person name="Zhimulev I."/>
            <person name="Coluzzi M."/>
            <person name="della Torre A."/>
            <person name="Roth C.W."/>
            <person name="Louis C."/>
            <person name="Kalush F."/>
            <person name="Mural R.J."/>
            <person name="Myers E.W."/>
            <person name="Adams M.D."/>
            <person name="Smith H.O."/>
            <person name="Broder S."/>
            <person name="Gardner M.J."/>
            <person name="Fraser C.M."/>
            <person name="Birney E."/>
            <person name="Bork P."/>
            <person name="Brey P.T."/>
            <person name="Venter J.C."/>
            <person name="Weissenbach J."/>
            <person name="Kafatos F.C."/>
            <person name="Collins F.H."/>
            <person name="Hoffman S.L."/>
        </authorList>
    </citation>
    <scope>NUCLEOTIDE SEQUENCE [LARGE SCALE GENOMIC DNA]</scope>
    <source>
        <strain evidence="9 10">PEST</strain>
    </source>
</reference>
<dbReference type="SMART" id="SM01167">
    <property type="entry name" value="DUF1900"/>
    <property type="match status" value="1"/>
</dbReference>
<dbReference type="EMBL" id="AAAB01008807">
    <property type="status" value="NOT_ANNOTATED_CDS"/>
    <property type="molecule type" value="Genomic_DNA"/>
</dbReference>
<proteinExistence type="inferred from homology"/>
<organism evidence="9 10">
    <name type="scientific">Anopheles gambiae</name>
    <name type="common">African malaria mosquito</name>
    <dbReference type="NCBI Taxonomy" id="7165"/>
    <lineage>
        <taxon>Eukaryota</taxon>
        <taxon>Metazoa</taxon>
        <taxon>Ecdysozoa</taxon>
        <taxon>Arthropoda</taxon>
        <taxon>Hexapoda</taxon>
        <taxon>Insecta</taxon>
        <taxon>Pterygota</taxon>
        <taxon>Neoptera</taxon>
        <taxon>Endopterygota</taxon>
        <taxon>Diptera</taxon>
        <taxon>Nematocera</taxon>
        <taxon>Culicoidea</taxon>
        <taxon>Culicidae</taxon>
        <taxon>Anophelinae</taxon>
        <taxon>Anopheles</taxon>
    </lineage>
</organism>
<evidence type="ECO:0000256" key="1">
    <source>
        <dbReference type="ARBA" id="ARBA00009482"/>
    </source>
</evidence>
<feature type="compositionally biased region" description="Polar residues" evidence="8">
    <location>
        <begin position="639"/>
        <end position="649"/>
    </location>
</feature>
<evidence type="ECO:0000313" key="10">
    <source>
        <dbReference type="Proteomes" id="UP000007062"/>
    </source>
</evidence>
<dbReference type="InterPro" id="IPR036322">
    <property type="entry name" value="WD40_repeat_dom_sf"/>
</dbReference>
<dbReference type="FunFam" id="2.130.10.10:FF:000502">
    <property type="entry name" value="Coronin"/>
    <property type="match status" value="1"/>
</dbReference>
<comment type="similarity">
    <text evidence="1 6">Belongs to the WD repeat coronin family.</text>
</comment>
<dbReference type="VEuPathDB" id="VectorBase:AGAP007525"/>
<evidence type="ECO:0000256" key="4">
    <source>
        <dbReference type="ARBA" id="ARBA00023054"/>
    </source>
</evidence>
<dbReference type="PANTHER" id="PTHR10856">
    <property type="entry name" value="CORONIN"/>
    <property type="match status" value="1"/>
</dbReference>
<dbReference type="Pfam" id="PF00400">
    <property type="entry name" value="WD40"/>
    <property type="match status" value="3"/>
</dbReference>
<keyword evidence="2 6" id="KW-0853">WD repeat</keyword>
<keyword evidence="3 6" id="KW-0677">Repeat</keyword>
<keyword evidence="5" id="KW-0009">Actin-binding</keyword>
<evidence type="ECO:0000256" key="6">
    <source>
        <dbReference type="RuleBase" id="RU280818"/>
    </source>
</evidence>
<dbReference type="PROSITE" id="PS50294">
    <property type="entry name" value="WD_REPEATS_REGION"/>
    <property type="match status" value="2"/>
</dbReference>
<dbReference type="SUPFAM" id="SSF50978">
    <property type="entry name" value="WD40 repeat-like"/>
    <property type="match status" value="1"/>
</dbReference>
<dbReference type="EnsemblMetazoa" id="AGAP007525-RA">
    <property type="protein sequence ID" value="AGAP007525-PA"/>
    <property type="gene ID" value="AGAP007525"/>
</dbReference>
<protein>
    <recommendedName>
        <fullName evidence="6">Coronin</fullName>
    </recommendedName>
</protein>
<reference evidence="9" key="3">
    <citation type="submission" date="2021-01" db="UniProtKB">
        <authorList>
            <consortium name="EnsemblMetazoa"/>
        </authorList>
    </citation>
    <scope>IDENTIFICATION</scope>
    <source>
        <strain evidence="9">PEST</strain>
    </source>
</reference>
<feature type="compositionally biased region" description="Low complexity" evidence="8">
    <location>
        <begin position="610"/>
        <end position="638"/>
    </location>
</feature>
<dbReference type="InterPro" id="IPR015048">
    <property type="entry name" value="DUF1899"/>
</dbReference>
<dbReference type="PANTHER" id="PTHR10856:SF44">
    <property type="entry name" value="CORONIN"/>
    <property type="match status" value="1"/>
</dbReference>
<dbReference type="GO" id="GO:0051015">
    <property type="term" value="F:actin filament binding"/>
    <property type="evidence" value="ECO:0000318"/>
    <property type="project" value="GO_Central"/>
</dbReference>
<dbReference type="Proteomes" id="UP000007062">
    <property type="component" value="Chromosome 2L"/>
</dbReference>